<gene>
    <name evidence="10" type="primary">igflr1</name>
</gene>
<proteinExistence type="predicted"/>
<dbReference type="PROSITE" id="PS50050">
    <property type="entry name" value="TNFR_NGFR_2"/>
    <property type="match status" value="1"/>
</dbReference>
<dbReference type="SUPFAM" id="SSF47986">
    <property type="entry name" value="DEATH domain"/>
    <property type="match status" value="1"/>
</dbReference>
<dbReference type="Pfam" id="PF00020">
    <property type="entry name" value="TNFR_c6"/>
    <property type="match status" value="1"/>
</dbReference>
<dbReference type="InterPro" id="IPR001368">
    <property type="entry name" value="TNFR/NGFR_Cys_rich_reg"/>
</dbReference>
<sequence length="338" mass="37238">MWRFQKCKDNSTTRWDGTTAKCVPCTVKPGYEITPHCGYGDDGGIHYPGYKKCEDKKFNDGSWTTCQPCTSCPPGYDILSPCNTTTDTQCYEPRKLTTEVPVTPSTPQHVSTLFSKATTVSHVKSVQLLTSSQTQTNQGPSSTLNAATTSATPWVHPPVHPGTGAHWAVPLTILISIMLALLSACIIYKKWRGGLHFESQPRNNKRRSFINDGFSPLPAPTCNNDLGYILSPDVLSAPLQTVLDNLDILEELVILLDPDSHGVKSTRHLASHCSFSSTWINYTYSMKDSKSPLKAVLEGVTSRHPDWTVGHLAKLLREMERNDAVAVLAKLRLNEIAV</sequence>
<evidence type="ECO:0000259" key="8">
    <source>
        <dbReference type="PROSITE" id="PS50050"/>
    </source>
</evidence>
<dbReference type="Gene3D" id="1.10.533.10">
    <property type="entry name" value="Death Domain, Fas"/>
    <property type="match status" value="1"/>
</dbReference>
<dbReference type="RefSeq" id="XP_050931834.1">
    <property type="nucleotide sequence ID" value="XM_051075877.1"/>
</dbReference>
<dbReference type="GO" id="GO:0005886">
    <property type="term" value="C:plasma membrane"/>
    <property type="evidence" value="ECO:0007669"/>
    <property type="project" value="TreeGrafter"/>
</dbReference>
<keyword evidence="1" id="KW-0053">Apoptosis</keyword>
<feature type="disulfide bond" evidence="6">
    <location>
        <begin position="72"/>
        <end position="90"/>
    </location>
</feature>
<dbReference type="SMART" id="SM00208">
    <property type="entry name" value="TNFR"/>
    <property type="match status" value="1"/>
</dbReference>
<reference evidence="10" key="1">
    <citation type="submission" date="2025-08" db="UniProtKB">
        <authorList>
            <consortium name="RefSeq"/>
        </authorList>
    </citation>
    <scope>IDENTIFICATION</scope>
    <source>
        <tissue evidence="10">Brain</tissue>
    </source>
</reference>
<evidence type="ECO:0000256" key="1">
    <source>
        <dbReference type="ARBA" id="ARBA00022703"/>
    </source>
</evidence>
<evidence type="ECO:0000256" key="3">
    <source>
        <dbReference type="ARBA" id="ARBA00022737"/>
    </source>
</evidence>
<comment type="caution">
    <text evidence="6">Lacks conserved residue(s) required for the propagation of feature annotation.</text>
</comment>
<dbReference type="InterPro" id="IPR000488">
    <property type="entry name" value="Death_dom"/>
</dbReference>
<evidence type="ECO:0000256" key="7">
    <source>
        <dbReference type="SAM" id="Phobius"/>
    </source>
</evidence>
<keyword evidence="7" id="KW-1133">Transmembrane helix</keyword>
<dbReference type="Proteomes" id="UP000694890">
    <property type="component" value="Linkage group LG15"/>
</dbReference>
<dbReference type="GO" id="GO:0006915">
    <property type="term" value="P:apoptotic process"/>
    <property type="evidence" value="ECO:0007669"/>
    <property type="project" value="UniProtKB-KW"/>
</dbReference>
<dbReference type="Pfam" id="PF00531">
    <property type="entry name" value="Death"/>
    <property type="match status" value="1"/>
</dbReference>
<dbReference type="GeneID" id="108890690"/>
<feature type="repeat" description="TNFR-Cys" evidence="6">
    <location>
        <begin position="52"/>
        <end position="90"/>
    </location>
</feature>
<dbReference type="PANTHER" id="PTHR14657:SF2">
    <property type="entry name" value="IGF-LIKE FAMILY RECEPTOR 1"/>
    <property type="match status" value="1"/>
</dbReference>
<feature type="transmembrane region" description="Helical" evidence="7">
    <location>
        <begin position="167"/>
        <end position="188"/>
    </location>
</feature>
<dbReference type="InterPro" id="IPR011029">
    <property type="entry name" value="DEATH-like_dom_sf"/>
</dbReference>
<dbReference type="InterPro" id="IPR042355">
    <property type="entry name" value="IGFLR1"/>
</dbReference>
<dbReference type="CTD" id="79713"/>
<dbReference type="PROSITE" id="PS00652">
    <property type="entry name" value="TNFR_NGFR_1"/>
    <property type="match status" value="1"/>
</dbReference>
<feature type="domain" description="TNFR-Cys" evidence="8">
    <location>
        <begin position="52"/>
        <end position="90"/>
    </location>
</feature>
<keyword evidence="4 6" id="KW-1015">Disulfide bond</keyword>
<dbReference type="PANTHER" id="PTHR14657">
    <property type="entry name" value="IGF-LIKE FAMILY RECEPTOR 1"/>
    <property type="match status" value="1"/>
</dbReference>
<protein>
    <submittedName>
        <fullName evidence="10">IGF-like family receptor 1 isoform X1</fullName>
    </submittedName>
</protein>
<accession>A0AAJ8BH76</accession>
<keyword evidence="7" id="KW-0812">Transmembrane</keyword>
<keyword evidence="2" id="KW-0732">Signal</keyword>
<dbReference type="GO" id="GO:0007165">
    <property type="term" value="P:signal transduction"/>
    <property type="evidence" value="ECO:0007669"/>
    <property type="project" value="InterPro"/>
</dbReference>
<keyword evidence="3" id="KW-0677">Repeat</keyword>
<dbReference type="Gene3D" id="2.10.50.10">
    <property type="entry name" value="Tumor Necrosis Factor Receptor, subunit A, domain 2"/>
    <property type="match status" value="1"/>
</dbReference>
<evidence type="ECO:0000313" key="10">
    <source>
        <dbReference type="RefSeq" id="XP_050931834.1"/>
    </source>
</evidence>
<organism evidence="9 10">
    <name type="scientific">Lates calcarifer</name>
    <name type="common">Barramundi</name>
    <name type="synonym">Holocentrus calcarifer</name>
    <dbReference type="NCBI Taxonomy" id="8187"/>
    <lineage>
        <taxon>Eukaryota</taxon>
        <taxon>Metazoa</taxon>
        <taxon>Chordata</taxon>
        <taxon>Craniata</taxon>
        <taxon>Vertebrata</taxon>
        <taxon>Euteleostomi</taxon>
        <taxon>Actinopterygii</taxon>
        <taxon>Neopterygii</taxon>
        <taxon>Teleostei</taxon>
        <taxon>Neoteleostei</taxon>
        <taxon>Acanthomorphata</taxon>
        <taxon>Carangaria</taxon>
        <taxon>Carangaria incertae sedis</taxon>
        <taxon>Centropomidae</taxon>
        <taxon>Lates</taxon>
    </lineage>
</organism>
<evidence type="ECO:0000256" key="6">
    <source>
        <dbReference type="PROSITE-ProRule" id="PRU00206"/>
    </source>
</evidence>
<evidence type="ECO:0000313" key="9">
    <source>
        <dbReference type="Proteomes" id="UP000694890"/>
    </source>
</evidence>
<keyword evidence="7" id="KW-0472">Membrane</keyword>
<dbReference type="AlphaFoldDB" id="A0AAJ8BH76"/>
<evidence type="ECO:0000256" key="4">
    <source>
        <dbReference type="ARBA" id="ARBA00023157"/>
    </source>
</evidence>
<evidence type="ECO:0000256" key="2">
    <source>
        <dbReference type="ARBA" id="ARBA00022729"/>
    </source>
</evidence>
<keyword evidence="5" id="KW-0325">Glycoprotein</keyword>
<name>A0AAJ8BH76_LATCA</name>
<evidence type="ECO:0000256" key="5">
    <source>
        <dbReference type="ARBA" id="ARBA00023180"/>
    </source>
</evidence>
<feature type="disulfide bond" evidence="6">
    <location>
        <begin position="69"/>
        <end position="82"/>
    </location>
</feature>